<dbReference type="RefSeq" id="WP_069305530.1">
    <property type="nucleotide sequence ID" value="NZ_MCRJ01000003.1"/>
</dbReference>
<dbReference type="InterPro" id="IPR041479">
    <property type="entry name" value="TetR_CgmR_C"/>
</dbReference>
<dbReference type="PATRIC" id="fig|1439726.3.peg.316"/>
<evidence type="ECO:0000256" key="2">
    <source>
        <dbReference type="ARBA" id="ARBA00023125"/>
    </source>
</evidence>
<dbReference type="OrthoDB" id="9809772at2"/>
<dbReference type="InterPro" id="IPR050109">
    <property type="entry name" value="HTH-type_TetR-like_transc_reg"/>
</dbReference>
<dbReference type="PANTHER" id="PTHR30055:SF234">
    <property type="entry name" value="HTH-TYPE TRANSCRIPTIONAL REGULATOR BETI"/>
    <property type="match status" value="1"/>
</dbReference>
<sequence>MGKTRGRPSSRSRIVTAAEDLVRCEGAARLSLDAVAERAEISKGGLLYNFPTKCELLRAMIGEYVQRMTQECADARARIGEAGPNAHARAHVAASDAICQKEGPPPAGLLAVIAEQPELLDPLRDYYRGLFEKIAGDRDPDLSLIAFLAVEGMCSLELFDTYPLRPSSGSGSPPCWRRCWRARRSPPRDTPASASFQPLLAPRLPRRRNSTRIASAGCR</sequence>
<comment type="caution">
    <text evidence="6">The sequence shown here is derived from an EMBL/GenBank/DDBJ whole genome shotgun (WGS) entry which is preliminary data.</text>
</comment>
<gene>
    <name evidence="6" type="ORF">A6302_00301</name>
</gene>
<feature type="DNA-binding region" description="H-T-H motif" evidence="4">
    <location>
        <begin position="31"/>
        <end position="50"/>
    </location>
</feature>
<evidence type="ECO:0000256" key="1">
    <source>
        <dbReference type="ARBA" id="ARBA00023015"/>
    </source>
</evidence>
<dbReference type="AlphaFoldDB" id="A0A1E3H7U0"/>
<keyword evidence="2 4" id="KW-0238">DNA-binding</keyword>
<dbReference type="GO" id="GO:0000976">
    <property type="term" value="F:transcription cis-regulatory region binding"/>
    <property type="evidence" value="ECO:0007669"/>
    <property type="project" value="TreeGrafter"/>
</dbReference>
<name>A0A1E3H7U0_9HYPH</name>
<dbReference type="PROSITE" id="PS50977">
    <property type="entry name" value="HTH_TETR_2"/>
    <property type="match status" value="1"/>
</dbReference>
<protein>
    <submittedName>
        <fullName evidence="6">Bacterial regulatory protein, tetR family</fullName>
    </submittedName>
</protein>
<dbReference type="InterPro" id="IPR001647">
    <property type="entry name" value="HTH_TetR"/>
</dbReference>
<evidence type="ECO:0000256" key="4">
    <source>
        <dbReference type="PROSITE-ProRule" id="PRU00335"/>
    </source>
</evidence>
<dbReference type="Gene3D" id="1.10.357.10">
    <property type="entry name" value="Tetracycline Repressor, domain 2"/>
    <property type="match status" value="1"/>
</dbReference>
<evidence type="ECO:0000313" key="6">
    <source>
        <dbReference type="EMBL" id="ODN72374.1"/>
    </source>
</evidence>
<proteinExistence type="predicted"/>
<evidence type="ECO:0000256" key="3">
    <source>
        <dbReference type="ARBA" id="ARBA00023163"/>
    </source>
</evidence>
<dbReference type="Proteomes" id="UP000094622">
    <property type="component" value="Unassembled WGS sequence"/>
</dbReference>
<evidence type="ECO:0000313" key="7">
    <source>
        <dbReference type="Proteomes" id="UP000094622"/>
    </source>
</evidence>
<feature type="domain" description="HTH tetR-type" evidence="5">
    <location>
        <begin position="8"/>
        <end position="68"/>
    </location>
</feature>
<evidence type="ECO:0000259" key="5">
    <source>
        <dbReference type="PROSITE" id="PS50977"/>
    </source>
</evidence>
<keyword evidence="1" id="KW-0805">Transcription regulation</keyword>
<dbReference type="GO" id="GO:0003700">
    <property type="term" value="F:DNA-binding transcription factor activity"/>
    <property type="evidence" value="ECO:0007669"/>
    <property type="project" value="TreeGrafter"/>
</dbReference>
<dbReference type="Pfam" id="PF00440">
    <property type="entry name" value="TetR_N"/>
    <property type="match status" value="1"/>
</dbReference>
<reference evidence="6 7" key="1">
    <citation type="submission" date="2016-07" db="EMBL/GenBank/DDBJ databases">
        <title>Draft Genome Sequence of Methylobrevis pamukkalensis PK2.</title>
        <authorList>
            <person name="Vasilenko O.V."/>
            <person name="Doronina N.V."/>
            <person name="Shmareva M.N."/>
            <person name="Tarlachkov S.V."/>
            <person name="Mustakhimov I."/>
            <person name="Trotsenko Y.A."/>
        </authorList>
    </citation>
    <scope>NUCLEOTIDE SEQUENCE [LARGE SCALE GENOMIC DNA]</scope>
    <source>
        <strain evidence="6 7">PK2</strain>
    </source>
</reference>
<keyword evidence="3" id="KW-0804">Transcription</keyword>
<dbReference type="InterPro" id="IPR009057">
    <property type="entry name" value="Homeodomain-like_sf"/>
</dbReference>
<accession>A0A1E3H7U0</accession>
<dbReference type="PANTHER" id="PTHR30055">
    <property type="entry name" value="HTH-TYPE TRANSCRIPTIONAL REGULATOR RUTR"/>
    <property type="match status" value="1"/>
</dbReference>
<dbReference type="SUPFAM" id="SSF46689">
    <property type="entry name" value="Homeodomain-like"/>
    <property type="match status" value="1"/>
</dbReference>
<keyword evidence="7" id="KW-1185">Reference proteome</keyword>
<dbReference type="Pfam" id="PF17937">
    <property type="entry name" value="TetR_C_28"/>
    <property type="match status" value="1"/>
</dbReference>
<dbReference type="EMBL" id="MCRJ01000003">
    <property type="protein sequence ID" value="ODN72374.1"/>
    <property type="molecule type" value="Genomic_DNA"/>
</dbReference>
<organism evidence="6 7">
    <name type="scientific">Methylobrevis pamukkalensis</name>
    <dbReference type="NCBI Taxonomy" id="1439726"/>
    <lineage>
        <taxon>Bacteria</taxon>
        <taxon>Pseudomonadati</taxon>
        <taxon>Pseudomonadota</taxon>
        <taxon>Alphaproteobacteria</taxon>
        <taxon>Hyphomicrobiales</taxon>
        <taxon>Pleomorphomonadaceae</taxon>
        <taxon>Methylobrevis</taxon>
    </lineage>
</organism>